<dbReference type="EMBL" id="AMCI01004422">
    <property type="protein sequence ID" value="EJW98109.1"/>
    <property type="molecule type" value="Genomic_DNA"/>
</dbReference>
<sequence length="94" mass="10534">MNEFPKWLLALAGISLLPVLCSPFYLFAAQPFGTSESSFVRFLLYLATQLLWVLPLALFFVSLDCYRRGYERSAVVIASLSALLTLGGAWYSFL</sequence>
<keyword evidence="1" id="KW-0472">Membrane</keyword>
<feature type="transmembrane region" description="Helical" evidence="1">
    <location>
        <begin position="38"/>
        <end position="61"/>
    </location>
</feature>
<organism evidence="2">
    <name type="scientific">gut metagenome</name>
    <dbReference type="NCBI Taxonomy" id="749906"/>
    <lineage>
        <taxon>unclassified sequences</taxon>
        <taxon>metagenomes</taxon>
        <taxon>organismal metagenomes</taxon>
    </lineage>
</organism>
<keyword evidence="1" id="KW-0812">Transmembrane</keyword>
<keyword evidence="1" id="KW-1133">Transmembrane helix</keyword>
<feature type="transmembrane region" description="Helical" evidence="1">
    <location>
        <begin position="73"/>
        <end position="93"/>
    </location>
</feature>
<dbReference type="AlphaFoldDB" id="J9GFJ8"/>
<reference evidence="2" key="1">
    <citation type="journal article" date="2012" name="PLoS ONE">
        <title>Gene sets for utilization of primary and secondary nutrition supplies in the distal gut of endangered iberian lynx.</title>
        <authorList>
            <person name="Alcaide M."/>
            <person name="Messina E."/>
            <person name="Richter M."/>
            <person name="Bargiela R."/>
            <person name="Peplies J."/>
            <person name="Huws S.A."/>
            <person name="Newbold C.J."/>
            <person name="Golyshin P.N."/>
            <person name="Simon M.A."/>
            <person name="Lopez G."/>
            <person name="Yakimov M.M."/>
            <person name="Ferrer M."/>
        </authorList>
    </citation>
    <scope>NUCLEOTIDE SEQUENCE</scope>
</reference>
<accession>J9GFJ8</accession>
<gene>
    <name evidence="2" type="ORF">EVA_13780</name>
</gene>
<evidence type="ECO:0000256" key="1">
    <source>
        <dbReference type="SAM" id="Phobius"/>
    </source>
</evidence>
<name>J9GFJ8_9ZZZZ</name>
<proteinExistence type="predicted"/>
<evidence type="ECO:0000313" key="2">
    <source>
        <dbReference type="EMBL" id="EJW98109.1"/>
    </source>
</evidence>
<protein>
    <submittedName>
        <fullName evidence="2">Fumarate reductase subunit D</fullName>
    </submittedName>
</protein>
<comment type="caution">
    <text evidence="2">The sequence shown here is derived from an EMBL/GenBank/DDBJ whole genome shotgun (WGS) entry which is preliminary data.</text>
</comment>